<name>A0ABT2PGU3_9BURK</name>
<dbReference type="Pfam" id="PF02563">
    <property type="entry name" value="Poly_export"/>
    <property type="match status" value="1"/>
</dbReference>
<dbReference type="InterPro" id="IPR054765">
    <property type="entry name" value="SLBB_dom"/>
</dbReference>
<evidence type="ECO:0000256" key="6">
    <source>
        <dbReference type="ARBA" id="ARBA00022692"/>
    </source>
</evidence>
<feature type="domain" description="Outer-membrane lipoprotein Wza C-terminal" evidence="16">
    <location>
        <begin position="359"/>
        <end position="379"/>
    </location>
</feature>
<dbReference type="Gene3D" id="3.30.1950.10">
    <property type="entry name" value="wza like domain"/>
    <property type="match status" value="1"/>
</dbReference>
<evidence type="ECO:0000256" key="4">
    <source>
        <dbReference type="ARBA" id="ARBA00022452"/>
    </source>
</evidence>
<evidence type="ECO:0000256" key="8">
    <source>
        <dbReference type="ARBA" id="ARBA00023047"/>
    </source>
</evidence>
<dbReference type="Pfam" id="PF22461">
    <property type="entry name" value="SLBB_2"/>
    <property type="match status" value="2"/>
</dbReference>
<keyword evidence="7" id="KW-0732">Signal</keyword>
<keyword evidence="14" id="KW-0449">Lipoprotein</keyword>
<evidence type="ECO:0000256" key="2">
    <source>
        <dbReference type="ARBA" id="ARBA00009450"/>
    </source>
</evidence>
<keyword evidence="10" id="KW-0626">Porin</keyword>
<accession>A0ABT2PGU3</accession>
<dbReference type="Gene3D" id="3.10.560.10">
    <property type="entry name" value="Outer membrane lipoprotein wza domain like"/>
    <property type="match status" value="2"/>
</dbReference>
<evidence type="ECO:0000256" key="10">
    <source>
        <dbReference type="ARBA" id="ARBA00023114"/>
    </source>
</evidence>
<feature type="domain" description="SLBB" evidence="17">
    <location>
        <begin position="190"/>
        <end position="267"/>
    </location>
</feature>
<evidence type="ECO:0000256" key="3">
    <source>
        <dbReference type="ARBA" id="ARBA00022448"/>
    </source>
</evidence>
<proteinExistence type="inferred from homology"/>
<keyword evidence="11" id="KW-0472">Membrane</keyword>
<dbReference type="InterPro" id="IPR003715">
    <property type="entry name" value="Poly_export_N"/>
</dbReference>
<dbReference type="PANTHER" id="PTHR33619:SF3">
    <property type="entry name" value="POLYSACCHARIDE EXPORT PROTEIN GFCE-RELATED"/>
    <property type="match status" value="1"/>
</dbReference>
<evidence type="ECO:0000256" key="11">
    <source>
        <dbReference type="ARBA" id="ARBA00023136"/>
    </source>
</evidence>
<comment type="similarity">
    <text evidence="2">Belongs to the BexD/CtrA/VexA family.</text>
</comment>
<evidence type="ECO:0000256" key="14">
    <source>
        <dbReference type="ARBA" id="ARBA00023288"/>
    </source>
</evidence>
<keyword evidence="19" id="KW-1185">Reference proteome</keyword>
<dbReference type="EMBL" id="JAODYH010000002">
    <property type="protein sequence ID" value="MCT9809651.1"/>
    <property type="molecule type" value="Genomic_DNA"/>
</dbReference>
<evidence type="ECO:0000256" key="13">
    <source>
        <dbReference type="ARBA" id="ARBA00023237"/>
    </source>
</evidence>
<protein>
    <submittedName>
        <fullName evidence="18">Polysaccharide biosynthesis/export family protein</fullName>
    </submittedName>
</protein>
<sequence>MPQNSLITTGLKLARWPALAIATAWLAGCAYAPGLSMGQNLAADAQRQTAGTEQDAPPPGALLSITADLLRQQRASLPTDIGQGVKSLFGEAAPYTIGPGDVLNIVVWDHPELAIAAAASSSTADVSSLTAVGNGYNVSPNGLIQFPYVGQIQLGGMTEFQARDLLTKRLAKYIKDPQVTVRIQAYRSGRVYIDGEVRIPGLQPINDLPMTLPEALNRAGGLTASADRSRIAISRNGSTTAINLLQLSALGINPNHILLRRGDLLHVHNRDESKVFVMGEVTRPLAQPLRNGRLTLNEALGEAGGLNATSGDPRQIYVVRSAAKEQAKIYHLDASAPMAYALAEGFELQSHDVVYVDPVPLVRWNRVISLILPSAQAVNVTRDAAN</sequence>
<evidence type="ECO:0000259" key="15">
    <source>
        <dbReference type="Pfam" id="PF02563"/>
    </source>
</evidence>
<evidence type="ECO:0000256" key="9">
    <source>
        <dbReference type="ARBA" id="ARBA00023065"/>
    </source>
</evidence>
<dbReference type="InterPro" id="IPR040716">
    <property type="entry name" value="Wza_C"/>
</dbReference>
<dbReference type="Proteomes" id="UP001525968">
    <property type="component" value="Unassembled WGS sequence"/>
</dbReference>
<dbReference type="Gene3D" id="1.20.5.70">
    <property type="match status" value="1"/>
</dbReference>
<comment type="subcellular location">
    <subcellularLocation>
        <location evidence="1">Cell outer membrane</location>
        <topology evidence="1">Multi-pass membrane protein</topology>
    </subcellularLocation>
</comment>
<evidence type="ECO:0000259" key="16">
    <source>
        <dbReference type="Pfam" id="PF18412"/>
    </source>
</evidence>
<organism evidence="18 19">
    <name type="scientific">Acidovorax bellezanensis</name>
    <dbReference type="NCBI Taxonomy" id="2976702"/>
    <lineage>
        <taxon>Bacteria</taxon>
        <taxon>Pseudomonadati</taxon>
        <taxon>Pseudomonadota</taxon>
        <taxon>Betaproteobacteria</taxon>
        <taxon>Burkholderiales</taxon>
        <taxon>Comamonadaceae</taxon>
        <taxon>Acidovorax</taxon>
    </lineage>
</organism>
<evidence type="ECO:0000313" key="19">
    <source>
        <dbReference type="Proteomes" id="UP001525968"/>
    </source>
</evidence>
<keyword evidence="5" id="KW-0762">Sugar transport</keyword>
<reference evidence="18 19" key="1">
    <citation type="submission" date="2022-09" db="EMBL/GenBank/DDBJ databases">
        <title>Draft genome of isolate Be4.</title>
        <authorList>
            <person name="Sanchez-Castro I."/>
            <person name="Martinez-Rodriguez P."/>
            <person name="Descostes M."/>
            <person name="Merroun M."/>
        </authorList>
    </citation>
    <scope>NUCLEOTIDE SEQUENCE [LARGE SCALE GENOMIC DNA]</scope>
    <source>
        <strain evidence="18 19">Be4</strain>
    </source>
</reference>
<dbReference type="PANTHER" id="PTHR33619">
    <property type="entry name" value="POLYSACCHARIDE EXPORT PROTEIN GFCE-RELATED"/>
    <property type="match status" value="1"/>
</dbReference>
<keyword evidence="8" id="KW-0625">Polysaccharide transport</keyword>
<feature type="domain" description="Polysaccharide export protein N-terminal" evidence="15">
    <location>
        <begin position="92"/>
        <end position="183"/>
    </location>
</feature>
<keyword evidence="3" id="KW-0813">Transport</keyword>
<keyword evidence="13" id="KW-0998">Cell outer membrane</keyword>
<keyword evidence="9" id="KW-0406">Ion transport</keyword>
<keyword evidence="6" id="KW-0812">Transmembrane</keyword>
<dbReference type="Pfam" id="PF18412">
    <property type="entry name" value="Wza_C"/>
    <property type="match status" value="1"/>
</dbReference>
<gene>
    <name evidence="18" type="ORF">N0K08_03330</name>
</gene>
<evidence type="ECO:0000256" key="7">
    <source>
        <dbReference type="ARBA" id="ARBA00022729"/>
    </source>
</evidence>
<keyword evidence="4" id="KW-1134">Transmembrane beta strand</keyword>
<evidence type="ECO:0000256" key="5">
    <source>
        <dbReference type="ARBA" id="ARBA00022597"/>
    </source>
</evidence>
<evidence type="ECO:0000256" key="12">
    <source>
        <dbReference type="ARBA" id="ARBA00023139"/>
    </source>
</evidence>
<evidence type="ECO:0000259" key="17">
    <source>
        <dbReference type="Pfam" id="PF22461"/>
    </source>
</evidence>
<feature type="domain" description="SLBB" evidence="17">
    <location>
        <begin position="274"/>
        <end position="356"/>
    </location>
</feature>
<evidence type="ECO:0000256" key="1">
    <source>
        <dbReference type="ARBA" id="ARBA00004571"/>
    </source>
</evidence>
<comment type="caution">
    <text evidence="18">The sequence shown here is derived from an EMBL/GenBank/DDBJ whole genome shotgun (WGS) entry which is preliminary data.</text>
</comment>
<keyword evidence="12" id="KW-0564">Palmitate</keyword>
<evidence type="ECO:0000313" key="18">
    <source>
        <dbReference type="EMBL" id="MCT9809651.1"/>
    </source>
</evidence>
<dbReference type="InterPro" id="IPR049712">
    <property type="entry name" value="Poly_export"/>
</dbReference>